<reference evidence="3 4" key="1">
    <citation type="submission" date="2019-07" db="EMBL/GenBank/DDBJ databases">
        <title>Full genome sequence of Sphingomonas sp. 4R-6-7(HKS19).</title>
        <authorList>
            <person name="Im W.-T."/>
        </authorList>
    </citation>
    <scope>NUCLEOTIDE SEQUENCE [LARGE SCALE GENOMIC DNA]</scope>
    <source>
        <strain evidence="3 4">HKS19</strain>
    </source>
</reference>
<keyword evidence="4" id="KW-1185">Reference proteome</keyword>
<dbReference type="Proteomes" id="UP000315673">
    <property type="component" value="Chromosome"/>
</dbReference>
<accession>A0A5B8LED4</accession>
<evidence type="ECO:0000259" key="2">
    <source>
        <dbReference type="Pfam" id="PF13240"/>
    </source>
</evidence>
<evidence type="ECO:0000313" key="3">
    <source>
        <dbReference type="EMBL" id="QDZ06431.1"/>
    </source>
</evidence>
<dbReference type="AlphaFoldDB" id="A0A5B8LED4"/>
<feature type="region of interest" description="Disordered" evidence="1">
    <location>
        <begin position="97"/>
        <end position="118"/>
    </location>
</feature>
<dbReference type="EMBL" id="CP042306">
    <property type="protein sequence ID" value="QDZ06431.1"/>
    <property type="molecule type" value="Genomic_DNA"/>
</dbReference>
<evidence type="ECO:0000256" key="1">
    <source>
        <dbReference type="SAM" id="MobiDB-lite"/>
    </source>
</evidence>
<gene>
    <name evidence="3" type="ORF">FPZ24_02190</name>
</gene>
<organism evidence="3 4">
    <name type="scientific">Sphingomonas panacisoli</name>
    <dbReference type="NCBI Taxonomy" id="1813879"/>
    <lineage>
        <taxon>Bacteria</taxon>
        <taxon>Pseudomonadati</taxon>
        <taxon>Pseudomonadota</taxon>
        <taxon>Alphaproteobacteria</taxon>
        <taxon>Sphingomonadales</taxon>
        <taxon>Sphingomonadaceae</taxon>
        <taxon>Sphingomonas</taxon>
    </lineage>
</organism>
<protein>
    <submittedName>
        <fullName evidence="3">Zinc-ribbon domain-containing protein</fullName>
    </submittedName>
</protein>
<sequence length="253" mass="26897">MFCSQCGKGIEDDSRFCRWCGAVQVPRTVDSRKTLASDVVGSAAPDDLAPIKPWWKKEPVIAIAAVVALIVLVSIFSNGGSKSSGFDSTISSDTANLTATGDGPAPKPSTPNANWDYSSDVDKVRGGTTFYATTTSTNSISQSAPYDGLTTMSLMVRKSPAYGTDVLLTISSGQMMCPSYEGCSGTVRFDDGKAQRISFNGPADSSSEVVFVVGAKAFLEKLKKAKKVVIEKTLYQAGSPQFEFDVAGLKWDH</sequence>
<dbReference type="RefSeq" id="WP_146569515.1">
    <property type="nucleotide sequence ID" value="NZ_CP042306.1"/>
</dbReference>
<dbReference type="OrthoDB" id="6693450at2"/>
<proteinExistence type="predicted"/>
<dbReference type="Pfam" id="PF13240">
    <property type="entry name" value="Zn_Ribbon_1"/>
    <property type="match status" value="1"/>
</dbReference>
<dbReference type="KEGG" id="spai:FPZ24_02190"/>
<feature type="domain" description="Zinc-ribbon" evidence="2">
    <location>
        <begin position="2"/>
        <end position="22"/>
    </location>
</feature>
<name>A0A5B8LED4_9SPHN</name>
<dbReference type="InterPro" id="IPR026870">
    <property type="entry name" value="Zinc_ribbon_dom"/>
</dbReference>
<evidence type="ECO:0000313" key="4">
    <source>
        <dbReference type="Proteomes" id="UP000315673"/>
    </source>
</evidence>